<dbReference type="InterPro" id="IPR013785">
    <property type="entry name" value="Aldolase_TIM"/>
</dbReference>
<evidence type="ECO:0000256" key="9">
    <source>
        <dbReference type="ARBA" id="ARBA00049401"/>
    </source>
</evidence>
<dbReference type="EMBL" id="CP118615">
    <property type="protein sequence ID" value="WDZ85041.1"/>
    <property type="molecule type" value="Genomic_DNA"/>
</dbReference>
<keyword evidence="6" id="KW-0560">Oxidoreductase</keyword>
<evidence type="ECO:0000256" key="1">
    <source>
        <dbReference type="ARBA" id="ARBA00001917"/>
    </source>
</evidence>
<dbReference type="GO" id="GO:0004497">
    <property type="term" value="F:monooxygenase activity"/>
    <property type="evidence" value="ECO:0007669"/>
    <property type="project" value="UniProtKB-KW"/>
</dbReference>
<keyword evidence="4" id="KW-0285">Flavoprotein</keyword>
<proteinExistence type="inferred from homology"/>
<evidence type="ECO:0000256" key="7">
    <source>
        <dbReference type="ARBA" id="ARBA00023033"/>
    </source>
</evidence>
<dbReference type="CDD" id="cd04730">
    <property type="entry name" value="NPD_like"/>
    <property type="match status" value="1"/>
</dbReference>
<accession>A0ABY7ZPU9</accession>
<name>A0ABY7ZPU9_9ACTN</name>
<dbReference type="PANTHER" id="PTHR42747:SF3">
    <property type="entry name" value="NITRONATE MONOOXYGENASE-RELATED"/>
    <property type="match status" value="1"/>
</dbReference>
<evidence type="ECO:0000313" key="11">
    <source>
        <dbReference type="Proteomes" id="UP001219605"/>
    </source>
</evidence>
<dbReference type="InterPro" id="IPR004136">
    <property type="entry name" value="NMO"/>
</dbReference>
<evidence type="ECO:0000256" key="8">
    <source>
        <dbReference type="ARBA" id="ARBA00031155"/>
    </source>
</evidence>
<evidence type="ECO:0000256" key="3">
    <source>
        <dbReference type="ARBA" id="ARBA00022575"/>
    </source>
</evidence>
<dbReference type="RefSeq" id="WP_275031735.1">
    <property type="nucleotide sequence ID" value="NZ_CP118615.1"/>
</dbReference>
<evidence type="ECO:0000256" key="6">
    <source>
        <dbReference type="ARBA" id="ARBA00023002"/>
    </source>
</evidence>
<comment type="similarity">
    <text evidence="2">Belongs to the nitronate monooxygenase family. NMO class I subfamily.</text>
</comment>
<evidence type="ECO:0000256" key="2">
    <source>
        <dbReference type="ARBA" id="ARBA00009881"/>
    </source>
</evidence>
<evidence type="ECO:0000256" key="5">
    <source>
        <dbReference type="ARBA" id="ARBA00022643"/>
    </source>
</evidence>
<keyword evidence="7 10" id="KW-0503">Monooxygenase</keyword>
<reference evidence="10 11" key="1">
    <citation type="submission" date="2023-02" db="EMBL/GenBank/DDBJ databases">
        <authorList>
            <person name="Mo P."/>
        </authorList>
    </citation>
    <scope>NUCLEOTIDE SEQUENCE [LARGE SCALE GENOMIC DNA]</scope>
    <source>
        <strain evidence="10 11">HUAS 3</strain>
    </source>
</reference>
<evidence type="ECO:0000313" key="10">
    <source>
        <dbReference type="EMBL" id="WDZ85041.1"/>
    </source>
</evidence>
<keyword evidence="5" id="KW-0288">FMN</keyword>
<dbReference type="Gene3D" id="3.20.20.70">
    <property type="entry name" value="Aldolase class I"/>
    <property type="match status" value="1"/>
</dbReference>
<organism evidence="10 11">
    <name type="scientific">Micromonospora cathayae</name>
    <dbReference type="NCBI Taxonomy" id="3028804"/>
    <lineage>
        <taxon>Bacteria</taxon>
        <taxon>Bacillati</taxon>
        <taxon>Actinomycetota</taxon>
        <taxon>Actinomycetes</taxon>
        <taxon>Micromonosporales</taxon>
        <taxon>Micromonosporaceae</taxon>
        <taxon>Micromonospora</taxon>
    </lineage>
</organism>
<gene>
    <name evidence="10" type="ORF">PVK37_00750</name>
</gene>
<dbReference type="PANTHER" id="PTHR42747">
    <property type="entry name" value="NITRONATE MONOOXYGENASE-RELATED"/>
    <property type="match status" value="1"/>
</dbReference>
<keyword evidence="11" id="KW-1185">Reference proteome</keyword>
<keyword evidence="3" id="KW-0216">Detoxification</keyword>
<protein>
    <recommendedName>
        <fullName evidence="8">Propionate 3-nitronate monooxygenase</fullName>
    </recommendedName>
</protein>
<sequence>MVDLPPLRHPLVAAPMAGGPSTPRLVAAVGQAGGLGFLAAGYRRPEQVGEEIRQVRQLTGASFGVNVLLPGAARATEAEIAAYAATLRPDAQRLDVALGEPVADDDHLDEKIDLLCQERVPVVSFAFGLPTGATVERLHAAGTCVLVTVTTPDEAVAAAETGADGVVAQGIEAGGHRGGFTDRVGVGEYGLLTLLRLVARVSRLPVVAAGGLMDGHSVAAALTAGATAAQLGTAFLRCPEAGTNPVHRAVLGGSRETVVTRAFTGRRARSIVNGFASRQSTVPPPAAYPHVHRLTAPLRRAAVAAGDTETASLWAGQGHALIRELPAGELVRQLAAETHTALAATRHPPGG</sequence>
<evidence type="ECO:0000256" key="4">
    <source>
        <dbReference type="ARBA" id="ARBA00022630"/>
    </source>
</evidence>
<comment type="catalytic activity">
    <reaction evidence="9">
        <text>3 propionate 3-nitronate + 3 O2 + H2O = 3 3-oxopropanoate + 2 nitrate + nitrite + H2O2 + 3 H(+)</text>
        <dbReference type="Rhea" id="RHEA:57332"/>
        <dbReference type="ChEBI" id="CHEBI:15377"/>
        <dbReference type="ChEBI" id="CHEBI:15378"/>
        <dbReference type="ChEBI" id="CHEBI:15379"/>
        <dbReference type="ChEBI" id="CHEBI:16240"/>
        <dbReference type="ChEBI" id="CHEBI:16301"/>
        <dbReference type="ChEBI" id="CHEBI:17632"/>
        <dbReference type="ChEBI" id="CHEBI:33190"/>
        <dbReference type="ChEBI" id="CHEBI:136067"/>
    </reaction>
</comment>
<dbReference type="Proteomes" id="UP001219605">
    <property type="component" value="Chromosome"/>
</dbReference>
<dbReference type="Pfam" id="PF03060">
    <property type="entry name" value="NMO"/>
    <property type="match status" value="1"/>
</dbReference>
<comment type="cofactor">
    <cofactor evidence="1">
        <name>FMN</name>
        <dbReference type="ChEBI" id="CHEBI:58210"/>
    </cofactor>
</comment>
<dbReference type="SUPFAM" id="SSF51412">
    <property type="entry name" value="Inosine monophosphate dehydrogenase (IMPDH)"/>
    <property type="match status" value="1"/>
</dbReference>